<sequence>MRIVKMAELKFQAPLASFETEEWNDFNDFQTAMNVGTVKKEDGERDSNEKQDSENFSETISGSLQDLVKSLDEKITKCFCNYDEKVEKFAPVQIRSPEEIMSECQMWWTLTGNYGNILPIDWSKSYARKLQTKALHLDEKKEIEPQDLDVSDDEELAQAMDFHSMIINHHHHDSDHILTADEVISEIENMMEDSSTDPSTPTEVEQPELPLSPYSRVRESLTHLPTFTESELKGLSNTALNELLNEYELTIKELSEILVQELALRDELEYDKELKNQFISVLLTIQKRRRESQVDKKKRKNKTTSTNNSNSNNNNNNISPSSENDVNTYLTTVIPYHSNQGPPTSEQLQIYIKILQAINEDSPTVPTLLTDYILKVLCPT</sequence>
<feature type="compositionally biased region" description="Basic residues" evidence="4">
    <location>
        <begin position="290"/>
        <end position="302"/>
    </location>
</feature>
<keyword evidence="2" id="KW-0597">Phosphoprotein</keyword>
<evidence type="ECO:0008006" key="7">
    <source>
        <dbReference type="Google" id="ProtNLM"/>
    </source>
</evidence>
<feature type="region of interest" description="Disordered" evidence="4">
    <location>
        <begin position="290"/>
        <end position="324"/>
    </location>
</feature>
<dbReference type="InterPro" id="IPR011680">
    <property type="entry name" value="FEZ"/>
</dbReference>
<gene>
    <name evidence="5" type="ORF">ACJMK2_038128</name>
</gene>
<keyword evidence="3" id="KW-0175">Coiled coil</keyword>
<dbReference type="AlphaFoldDB" id="A0ABD3WN01"/>
<evidence type="ECO:0000256" key="3">
    <source>
        <dbReference type="ARBA" id="ARBA00023054"/>
    </source>
</evidence>
<comment type="caution">
    <text evidence="5">The sequence shown here is derived from an EMBL/GenBank/DDBJ whole genome shotgun (WGS) entry which is preliminary data.</text>
</comment>
<keyword evidence="6" id="KW-1185">Reference proteome</keyword>
<accession>A0ABD3WN01</accession>
<dbReference type="PANTHER" id="PTHR12394">
    <property type="entry name" value="ZYGIN"/>
    <property type="match status" value="1"/>
</dbReference>
<dbReference type="PANTHER" id="PTHR12394:SF12">
    <property type="entry name" value="LD08195P"/>
    <property type="match status" value="1"/>
</dbReference>
<feature type="region of interest" description="Disordered" evidence="4">
    <location>
        <begin position="37"/>
        <end position="57"/>
    </location>
</feature>
<feature type="compositionally biased region" description="Basic and acidic residues" evidence="4">
    <location>
        <begin position="38"/>
        <end position="53"/>
    </location>
</feature>
<name>A0ABD3WN01_SINWO</name>
<evidence type="ECO:0000256" key="4">
    <source>
        <dbReference type="SAM" id="MobiDB-lite"/>
    </source>
</evidence>
<reference evidence="5 6" key="1">
    <citation type="submission" date="2024-11" db="EMBL/GenBank/DDBJ databases">
        <title>Chromosome-level genome assembly of the freshwater bivalve Anodonta woodiana.</title>
        <authorList>
            <person name="Chen X."/>
        </authorList>
    </citation>
    <scope>NUCLEOTIDE SEQUENCE [LARGE SCALE GENOMIC DNA]</scope>
    <source>
        <strain evidence="5">MN2024</strain>
        <tissue evidence="5">Gills</tissue>
    </source>
</reference>
<dbReference type="Proteomes" id="UP001634394">
    <property type="component" value="Unassembled WGS sequence"/>
</dbReference>
<protein>
    <recommendedName>
        <fullName evidence="7">Fasciculation and elongation protein zeta-2</fullName>
    </recommendedName>
</protein>
<evidence type="ECO:0000256" key="2">
    <source>
        <dbReference type="ARBA" id="ARBA00022553"/>
    </source>
</evidence>
<evidence type="ECO:0000256" key="1">
    <source>
        <dbReference type="ARBA" id="ARBA00006788"/>
    </source>
</evidence>
<dbReference type="Pfam" id="PF07763">
    <property type="entry name" value="FEZ"/>
    <property type="match status" value="1"/>
</dbReference>
<evidence type="ECO:0000313" key="5">
    <source>
        <dbReference type="EMBL" id="KAL3875202.1"/>
    </source>
</evidence>
<proteinExistence type="inferred from homology"/>
<comment type="similarity">
    <text evidence="1">Belongs to the zygin family.</text>
</comment>
<feature type="region of interest" description="Disordered" evidence="4">
    <location>
        <begin position="191"/>
        <end position="216"/>
    </location>
</feature>
<dbReference type="EMBL" id="JBJQND010000006">
    <property type="protein sequence ID" value="KAL3875202.1"/>
    <property type="molecule type" value="Genomic_DNA"/>
</dbReference>
<evidence type="ECO:0000313" key="6">
    <source>
        <dbReference type="Proteomes" id="UP001634394"/>
    </source>
</evidence>
<feature type="compositionally biased region" description="Low complexity" evidence="4">
    <location>
        <begin position="303"/>
        <end position="317"/>
    </location>
</feature>
<organism evidence="5 6">
    <name type="scientific">Sinanodonta woodiana</name>
    <name type="common">Chinese pond mussel</name>
    <name type="synonym">Anodonta woodiana</name>
    <dbReference type="NCBI Taxonomy" id="1069815"/>
    <lineage>
        <taxon>Eukaryota</taxon>
        <taxon>Metazoa</taxon>
        <taxon>Spiralia</taxon>
        <taxon>Lophotrochozoa</taxon>
        <taxon>Mollusca</taxon>
        <taxon>Bivalvia</taxon>
        <taxon>Autobranchia</taxon>
        <taxon>Heteroconchia</taxon>
        <taxon>Palaeoheterodonta</taxon>
        <taxon>Unionida</taxon>
        <taxon>Unionoidea</taxon>
        <taxon>Unionidae</taxon>
        <taxon>Unioninae</taxon>
        <taxon>Sinanodonta</taxon>
    </lineage>
</organism>